<dbReference type="Proteomes" id="UP001597362">
    <property type="component" value="Unassembled WGS sequence"/>
</dbReference>
<reference evidence="2" key="1">
    <citation type="journal article" date="2019" name="Int. J. Syst. Evol. Microbiol.">
        <title>The Global Catalogue of Microorganisms (GCM) 10K type strain sequencing project: providing services to taxonomists for standard genome sequencing and annotation.</title>
        <authorList>
            <consortium name="The Broad Institute Genomics Platform"/>
            <consortium name="The Broad Institute Genome Sequencing Center for Infectious Disease"/>
            <person name="Wu L."/>
            <person name="Ma J."/>
        </authorList>
    </citation>
    <scope>NUCLEOTIDE SEQUENCE [LARGE SCALE GENOMIC DNA]</scope>
    <source>
        <strain evidence="2">GH52</strain>
    </source>
</reference>
<protein>
    <submittedName>
        <fullName evidence="1">YqzE family protein</fullName>
    </submittedName>
</protein>
<dbReference type="RefSeq" id="WP_377772264.1">
    <property type="nucleotide sequence ID" value="NZ_JBHUHO010000030.1"/>
</dbReference>
<accession>A0ABW4YL54</accession>
<organism evidence="1 2">
    <name type="scientific">Paenibacillus yanchengensis</name>
    <dbReference type="NCBI Taxonomy" id="2035833"/>
    <lineage>
        <taxon>Bacteria</taxon>
        <taxon>Bacillati</taxon>
        <taxon>Bacillota</taxon>
        <taxon>Bacilli</taxon>
        <taxon>Bacillales</taxon>
        <taxon>Paenibacillaceae</taxon>
        <taxon>Paenibacillus</taxon>
    </lineage>
</organism>
<keyword evidence="2" id="KW-1185">Reference proteome</keyword>
<dbReference type="EMBL" id="JBHUHO010000030">
    <property type="protein sequence ID" value="MFD2116264.1"/>
    <property type="molecule type" value="Genomic_DNA"/>
</dbReference>
<sequence length="88" mass="10383">MAKGNDLVRYMTEQFVHYVDQPVTVRKEARRQVKAGREHWLSRWFGIGGTSVMLWRLKRSERAERIRNEKINVTGMTCSITDKSDQIE</sequence>
<name>A0ABW4YL54_9BACL</name>
<dbReference type="InterPro" id="IPR025622">
    <property type="entry name" value="YqzE"/>
</dbReference>
<gene>
    <name evidence="1" type="ORF">ACFSJH_11080</name>
</gene>
<evidence type="ECO:0000313" key="2">
    <source>
        <dbReference type="Proteomes" id="UP001597362"/>
    </source>
</evidence>
<proteinExistence type="predicted"/>
<dbReference type="Pfam" id="PF14038">
    <property type="entry name" value="YqzE"/>
    <property type="match status" value="1"/>
</dbReference>
<comment type="caution">
    <text evidence="1">The sequence shown here is derived from an EMBL/GenBank/DDBJ whole genome shotgun (WGS) entry which is preliminary data.</text>
</comment>
<evidence type="ECO:0000313" key="1">
    <source>
        <dbReference type="EMBL" id="MFD2116264.1"/>
    </source>
</evidence>